<name>A0A2S8BR82_9MYCO</name>
<protein>
    <recommendedName>
        <fullName evidence="4">diacylglycerol O-acyltransferase</fullName>
        <ecNumber evidence="4">2.3.1.20</ecNumber>
    </recommendedName>
</protein>
<dbReference type="PANTHER" id="PTHR31650">
    <property type="entry name" value="O-ACYLTRANSFERASE (WSD1-LIKE) FAMILY PROTEIN"/>
    <property type="match status" value="1"/>
</dbReference>
<dbReference type="Pfam" id="PF06974">
    <property type="entry name" value="WS_DGAT_C"/>
    <property type="match status" value="1"/>
</dbReference>
<comment type="pathway">
    <text evidence="2">Lipid metabolism.</text>
</comment>
<organism evidence="13 14">
    <name type="scientific">Mycobacterium talmoniae</name>
    <dbReference type="NCBI Taxonomy" id="1858794"/>
    <lineage>
        <taxon>Bacteria</taxon>
        <taxon>Bacillati</taxon>
        <taxon>Actinomycetota</taxon>
        <taxon>Actinomycetes</taxon>
        <taxon>Mycobacteriales</taxon>
        <taxon>Mycobacteriaceae</taxon>
        <taxon>Mycobacterium</taxon>
    </lineage>
</organism>
<dbReference type="Proteomes" id="UP000238296">
    <property type="component" value="Unassembled WGS sequence"/>
</dbReference>
<evidence type="ECO:0000313" key="13">
    <source>
        <dbReference type="EMBL" id="PQM49136.1"/>
    </source>
</evidence>
<dbReference type="GO" id="GO:0019432">
    <property type="term" value="P:triglyceride biosynthetic process"/>
    <property type="evidence" value="ECO:0007669"/>
    <property type="project" value="UniProtKB-UniPathway"/>
</dbReference>
<dbReference type="GO" id="GO:0006071">
    <property type="term" value="P:glycerol metabolic process"/>
    <property type="evidence" value="ECO:0007669"/>
    <property type="project" value="UniProtKB-KW"/>
</dbReference>
<keyword evidence="9 13" id="KW-0012">Acyltransferase</keyword>
<evidence type="ECO:0000256" key="5">
    <source>
        <dbReference type="ARBA" id="ARBA00022516"/>
    </source>
</evidence>
<evidence type="ECO:0000256" key="7">
    <source>
        <dbReference type="ARBA" id="ARBA00022798"/>
    </source>
</evidence>
<dbReference type="UniPathway" id="UPA00282"/>
<dbReference type="InterPro" id="IPR009721">
    <property type="entry name" value="O-acyltransferase_WSD1_C"/>
</dbReference>
<dbReference type="InterPro" id="IPR004255">
    <property type="entry name" value="O-acyltransferase_WSD1_N"/>
</dbReference>
<accession>A0A2S8BR82</accession>
<dbReference type="GO" id="GO:0051701">
    <property type="term" value="P:biological process involved in interaction with host"/>
    <property type="evidence" value="ECO:0007669"/>
    <property type="project" value="TreeGrafter"/>
</dbReference>
<feature type="domain" description="O-acyltransferase WSD1 C-terminal" evidence="12">
    <location>
        <begin position="98"/>
        <end position="240"/>
    </location>
</feature>
<feature type="domain" description="O-acyltransferase WSD1-like N-terminal" evidence="11">
    <location>
        <begin position="17"/>
        <end position="55"/>
    </location>
</feature>
<keyword evidence="6 13" id="KW-0808">Transferase</keyword>
<comment type="caution">
    <text evidence="13">The sequence shown here is derived from an EMBL/GenBank/DDBJ whole genome shotgun (WGS) entry which is preliminary data.</text>
</comment>
<dbReference type="GO" id="GO:0004144">
    <property type="term" value="F:diacylglycerol O-acyltransferase activity"/>
    <property type="evidence" value="ECO:0007669"/>
    <property type="project" value="UniProtKB-EC"/>
</dbReference>
<evidence type="ECO:0000259" key="12">
    <source>
        <dbReference type="Pfam" id="PF06974"/>
    </source>
</evidence>
<comment type="pathway">
    <text evidence="1">Glycerolipid metabolism; triacylglycerol biosynthesis.</text>
</comment>
<evidence type="ECO:0000256" key="2">
    <source>
        <dbReference type="ARBA" id="ARBA00005189"/>
    </source>
</evidence>
<comment type="similarity">
    <text evidence="3">Belongs to the long-chain O-acyltransferase family.</text>
</comment>
<dbReference type="GO" id="GO:0001666">
    <property type="term" value="P:response to hypoxia"/>
    <property type="evidence" value="ECO:0007669"/>
    <property type="project" value="TreeGrafter"/>
</dbReference>
<evidence type="ECO:0000256" key="6">
    <source>
        <dbReference type="ARBA" id="ARBA00022679"/>
    </source>
</evidence>
<evidence type="ECO:0000259" key="11">
    <source>
        <dbReference type="Pfam" id="PF03007"/>
    </source>
</evidence>
<dbReference type="AlphaFoldDB" id="A0A2S8BR82"/>
<sequence length="268" mass="29001">MAGATEIATGLLRPAGGSSLTGPVTAMRRYRAVRVRLAEVETVSRKFDVTINDVVLAAITEGFRAVLLHRGEQPRTDSLRTLVPVSVRSAEAPDTPDNRISIMLPYLPVDLDDPVQQLRTVHTRLTRTKRSGQRQAGNMLVSAANVVPFMLSSWAIRLLTRLPQRGIVTLATNVPGPRHRLRIMGGKVAGLLPIAPIALRLRTGVAVLSYADELVFGITADYDGAADVELLAEGIGRAVARLAALSRDEVLLFPADREDPHRTGIRTA</sequence>
<evidence type="ECO:0000313" key="14">
    <source>
        <dbReference type="Proteomes" id="UP000238296"/>
    </source>
</evidence>
<dbReference type="InterPro" id="IPR045034">
    <property type="entry name" value="O-acyltransferase_WSD1-like"/>
</dbReference>
<comment type="catalytic activity">
    <reaction evidence="10">
        <text>an acyl-CoA + a 1,2-diacyl-sn-glycerol = a triacyl-sn-glycerol + CoA</text>
        <dbReference type="Rhea" id="RHEA:10868"/>
        <dbReference type="ChEBI" id="CHEBI:17815"/>
        <dbReference type="ChEBI" id="CHEBI:57287"/>
        <dbReference type="ChEBI" id="CHEBI:58342"/>
        <dbReference type="ChEBI" id="CHEBI:64615"/>
        <dbReference type="EC" id="2.3.1.20"/>
    </reaction>
</comment>
<gene>
    <name evidence="13" type="primary">tgs1</name>
    <name evidence="13" type="ORF">C1Y40_00634</name>
</gene>
<keyword evidence="8" id="KW-0443">Lipid metabolism</keyword>
<evidence type="ECO:0000256" key="10">
    <source>
        <dbReference type="ARBA" id="ARBA00048109"/>
    </source>
</evidence>
<dbReference type="Pfam" id="PF03007">
    <property type="entry name" value="WS_DGAT_cat"/>
    <property type="match status" value="1"/>
</dbReference>
<keyword evidence="7" id="KW-0319">Glycerol metabolism</keyword>
<dbReference type="EMBL" id="PPEA01000095">
    <property type="protein sequence ID" value="PQM49136.1"/>
    <property type="molecule type" value="Genomic_DNA"/>
</dbReference>
<keyword evidence="5" id="KW-0444">Lipid biosynthesis</keyword>
<evidence type="ECO:0000256" key="8">
    <source>
        <dbReference type="ARBA" id="ARBA00023098"/>
    </source>
</evidence>
<dbReference type="EC" id="2.3.1.20" evidence="4"/>
<dbReference type="GO" id="GO:0071731">
    <property type="term" value="P:response to nitric oxide"/>
    <property type="evidence" value="ECO:0007669"/>
    <property type="project" value="TreeGrafter"/>
</dbReference>
<evidence type="ECO:0000256" key="9">
    <source>
        <dbReference type="ARBA" id="ARBA00023315"/>
    </source>
</evidence>
<evidence type="ECO:0000256" key="1">
    <source>
        <dbReference type="ARBA" id="ARBA00004771"/>
    </source>
</evidence>
<dbReference type="PANTHER" id="PTHR31650:SF1">
    <property type="entry name" value="WAX ESTER SYNTHASE_DIACYLGLYCEROL ACYLTRANSFERASE 4-RELATED"/>
    <property type="match status" value="1"/>
</dbReference>
<evidence type="ECO:0000256" key="3">
    <source>
        <dbReference type="ARBA" id="ARBA00009587"/>
    </source>
</evidence>
<reference evidence="13 14" key="1">
    <citation type="journal article" date="2017" name="Int. J. Syst. Evol. Microbiol.">
        <title>Mycobacterium talmoniae sp. nov., a slowly growing mycobacterium isolated from human respiratory samples.</title>
        <authorList>
            <person name="Davidson R.M."/>
            <person name="DeGroote M.A."/>
            <person name="Marola J.L."/>
            <person name="Buss S."/>
            <person name="Jones V."/>
            <person name="McNeil M.R."/>
            <person name="Freifeld A.G."/>
            <person name="Elaine Epperson L."/>
            <person name="Hasan N.A."/>
            <person name="Jackson M."/>
            <person name="Iwen P.C."/>
            <person name="Salfinger M."/>
            <person name="Strong M."/>
        </authorList>
    </citation>
    <scope>NUCLEOTIDE SEQUENCE [LARGE SCALE GENOMIC DNA]</scope>
    <source>
        <strain evidence="13 14">ATCC BAA-2683</strain>
    </source>
</reference>
<dbReference type="GO" id="GO:0005886">
    <property type="term" value="C:plasma membrane"/>
    <property type="evidence" value="ECO:0007669"/>
    <property type="project" value="TreeGrafter"/>
</dbReference>
<evidence type="ECO:0000256" key="4">
    <source>
        <dbReference type="ARBA" id="ARBA00013244"/>
    </source>
</evidence>
<dbReference type="SUPFAM" id="SSF52777">
    <property type="entry name" value="CoA-dependent acyltransferases"/>
    <property type="match status" value="1"/>
</dbReference>
<proteinExistence type="inferred from homology"/>